<keyword evidence="3" id="KW-1185">Reference proteome</keyword>
<organism evidence="2 3">
    <name type="scientific">Roseisalinus antarcticus</name>
    <dbReference type="NCBI Taxonomy" id="254357"/>
    <lineage>
        <taxon>Bacteria</taxon>
        <taxon>Pseudomonadati</taxon>
        <taxon>Pseudomonadota</taxon>
        <taxon>Alphaproteobacteria</taxon>
        <taxon>Rhodobacterales</taxon>
        <taxon>Roseobacteraceae</taxon>
        <taxon>Roseisalinus</taxon>
    </lineage>
</organism>
<accession>A0A1Y5U0D2</accession>
<dbReference type="GO" id="GO:0000179">
    <property type="term" value="F:rRNA (adenine-N6,N6-)-dimethyltransferase activity"/>
    <property type="evidence" value="ECO:0007669"/>
    <property type="project" value="InterPro"/>
</dbReference>
<protein>
    <submittedName>
        <fullName evidence="2">Putative S-adenosylmethionine-dependent methyltransferase/MSMEI_2290</fullName>
        <ecNumber evidence="2">2.1.1.-</ecNumber>
    </submittedName>
</protein>
<dbReference type="AlphaFoldDB" id="A0A1Y5U0D2"/>
<dbReference type="InterPro" id="IPR029063">
    <property type="entry name" value="SAM-dependent_MTases_sf"/>
</dbReference>
<keyword evidence="1" id="KW-0949">S-adenosyl-L-methionine</keyword>
<dbReference type="SUPFAM" id="SSF53335">
    <property type="entry name" value="S-adenosyl-L-methionine-dependent methyltransferases"/>
    <property type="match status" value="1"/>
</dbReference>
<dbReference type="Proteomes" id="UP000193900">
    <property type="component" value="Unassembled WGS sequence"/>
</dbReference>
<dbReference type="OrthoDB" id="9777638at2"/>
<proteinExistence type="predicted"/>
<keyword evidence="2" id="KW-0808">Transferase</keyword>
<name>A0A1Y5U0D2_9RHOB</name>
<dbReference type="EMBL" id="FWFZ01000064">
    <property type="protein sequence ID" value="SLN77837.1"/>
    <property type="molecule type" value="Genomic_DNA"/>
</dbReference>
<dbReference type="PROSITE" id="PS01131">
    <property type="entry name" value="RRNA_A_DIMETH"/>
    <property type="match status" value="1"/>
</dbReference>
<dbReference type="RefSeq" id="WP_085881200.1">
    <property type="nucleotide sequence ID" value="NZ_FWFZ01000064.1"/>
</dbReference>
<evidence type="ECO:0000313" key="2">
    <source>
        <dbReference type="EMBL" id="SLN77837.1"/>
    </source>
</evidence>
<dbReference type="InterPro" id="IPR020596">
    <property type="entry name" value="rRNA_Ade_Mease_Trfase_CS"/>
</dbReference>
<sequence>MNKSPPEFSYSGVDNLEVMLEAKQYNRFLTDQVLKNRIGKSAILDFGAGIGTFSTMVRDRGVQVDCLEVDAHQCEILQSKGFRVFSSSDAIADSSYDYIFSLNVFEHIEDDIAAMKECARILRPSGVVYTYVPAFPILFGDMDRKVQHYRRYTRASLRAVSEEAGLKVTRTAYVDIAGFFASLLYNATSKGSGDIHRKPIELYDRFIFPVSRVIDYATNPFIGKNVFSVAHKTGVQR</sequence>
<dbReference type="CDD" id="cd02440">
    <property type="entry name" value="AdoMet_MTases"/>
    <property type="match status" value="1"/>
</dbReference>
<dbReference type="Gene3D" id="3.40.50.150">
    <property type="entry name" value="Vaccinia Virus protein VP39"/>
    <property type="match status" value="1"/>
</dbReference>
<keyword evidence="2" id="KW-0489">Methyltransferase</keyword>
<dbReference type="Pfam" id="PF13489">
    <property type="entry name" value="Methyltransf_23"/>
    <property type="match status" value="1"/>
</dbReference>
<gene>
    <name evidence="2" type="ORF">ROA7023_04530</name>
</gene>
<dbReference type="EC" id="2.1.1.-" evidence="2"/>
<evidence type="ECO:0000256" key="1">
    <source>
        <dbReference type="ARBA" id="ARBA00022691"/>
    </source>
</evidence>
<evidence type="ECO:0000313" key="3">
    <source>
        <dbReference type="Proteomes" id="UP000193900"/>
    </source>
</evidence>
<reference evidence="2 3" key="1">
    <citation type="submission" date="2017-03" db="EMBL/GenBank/DDBJ databases">
        <authorList>
            <person name="Afonso C.L."/>
            <person name="Miller P.J."/>
            <person name="Scott M.A."/>
            <person name="Spackman E."/>
            <person name="Goraichik I."/>
            <person name="Dimitrov K.M."/>
            <person name="Suarez D.L."/>
            <person name="Swayne D.E."/>
        </authorList>
    </citation>
    <scope>NUCLEOTIDE SEQUENCE [LARGE SCALE GENOMIC DNA]</scope>
    <source>
        <strain evidence="2 3">CECT 7023</strain>
    </source>
</reference>